<evidence type="ECO:0000313" key="8">
    <source>
        <dbReference type="EMBL" id="VDI09104.1"/>
    </source>
</evidence>
<name>A0A8B6CU34_MYTGA</name>
<dbReference type="InterPro" id="IPR051275">
    <property type="entry name" value="Cell_adhesion_signaling"/>
</dbReference>
<dbReference type="SUPFAM" id="SSF48726">
    <property type="entry name" value="Immunoglobulin"/>
    <property type="match status" value="2"/>
</dbReference>
<dbReference type="InterPro" id="IPR003599">
    <property type="entry name" value="Ig_sub"/>
</dbReference>
<gene>
    <name evidence="8" type="ORF">MGAL_10B008347</name>
</gene>
<feature type="transmembrane region" description="Helical" evidence="6">
    <location>
        <begin position="9"/>
        <end position="27"/>
    </location>
</feature>
<dbReference type="SMART" id="SM00409">
    <property type="entry name" value="IG"/>
    <property type="match status" value="2"/>
</dbReference>
<dbReference type="PANTHER" id="PTHR11640:SF31">
    <property type="entry name" value="IRREGULAR CHIASM C-ROUGHEST PROTEIN-RELATED"/>
    <property type="match status" value="1"/>
</dbReference>
<evidence type="ECO:0000313" key="9">
    <source>
        <dbReference type="Proteomes" id="UP000596742"/>
    </source>
</evidence>
<dbReference type="InterPro" id="IPR003598">
    <property type="entry name" value="Ig_sub2"/>
</dbReference>
<dbReference type="GO" id="GO:0005911">
    <property type="term" value="C:cell-cell junction"/>
    <property type="evidence" value="ECO:0007669"/>
    <property type="project" value="TreeGrafter"/>
</dbReference>
<keyword evidence="3" id="KW-1015">Disulfide bond</keyword>
<dbReference type="Proteomes" id="UP000596742">
    <property type="component" value="Unassembled WGS sequence"/>
</dbReference>
<feature type="domain" description="Ig-like" evidence="7">
    <location>
        <begin position="46"/>
        <end position="109"/>
    </location>
</feature>
<accession>A0A8B6CU34</accession>
<dbReference type="Gene3D" id="2.60.40.10">
    <property type="entry name" value="Immunoglobulins"/>
    <property type="match status" value="2"/>
</dbReference>
<keyword evidence="6" id="KW-0812">Transmembrane</keyword>
<dbReference type="EMBL" id="UYJE01002257">
    <property type="protein sequence ID" value="VDI09104.1"/>
    <property type="molecule type" value="Genomic_DNA"/>
</dbReference>
<evidence type="ECO:0000256" key="3">
    <source>
        <dbReference type="ARBA" id="ARBA00023157"/>
    </source>
</evidence>
<reference evidence="8" key="1">
    <citation type="submission" date="2018-11" db="EMBL/GenBank/DDBJ databases">
        <authorList>
            <person name="Alioto T."/>
            <person name="Alioto T."/>
        </authorList>
    </citation>
    <scope>NUCLEOTIDE SEQUENCE</scope>
</reference>
<keyword evidence="4" id="KW-0325">Glycoprotein</keyword>
<evidence type="ECO:0000256" key="6">
    <source>
        <dbReference type="SAM" id="Phobius"/>
    </source>
</evidence>
<dbReference type="SMART" id="SM00408">
    <property type="entry name" value="IGc2"/>
    <property type="match status" value="1"/>
</dbReference>
<protein>
    <submittedName>
        <fullName evidence="8">Sialic acid binding Ig-like lectin 10</fullName>
    </submittedName>
</protein>
<keyword evidence="8" id="KW-0430">Lectin</keyword>
<dbReference type="GO" id="GO:0005886">
    <property type="term" value="C:plasma membrane"/>
    <property type="evidence" value="ECO:0007669"/>
    <property type="project" value="TreeGrafter"/>
</dbReference>
<dbReference type="AlphaFoldDB" id="A0A8B6CU34"/>
<dbReference type="OrthoDB" id="6121848at2759"/>
<evidence type="ECO:0000256" key="1">
    <source>
        <dbReference type="ARBA" id="ARBA00004479"/>
    </source>
</evidence>
<dbReference type="InterPro" id="IPR013783">
    <property type="entry name" value="Ig-like_fold"/>
</dbReference>
<evidence type="ECO:0000256" key="5">
    <source>
        <dbReference type="ARBA" id="ARBA00023319"/>
    </source>
</evidence>
<dbReference type="GO" id="GO:0050839">
    <property type="term" value="F:cell adhesion molecule binding"/>
    <property type="evidence" value="ECO:0007669"/>
    <property type="project" value="TreeGrafter"/>
</dbReference>
<dbReference type="GO" id="GO:0098609">
    <property type="term" value="P:cell-cell adhesion"/>
    <property type="evidence" value="ECO:0007669"/>
    <property type="project" value="TreeGrafter"/>
</dbReference>
<sequence length="395" mass="44977">MQKQIFCKLLYILMMTLWTVSMVDIIIKNEKPGSILHGTEDQLLFLECILDGVNTGETIIWIRNGEIVSEGRHGYALYSFIPTKKDHLSEFSCEMHDTLKGNIKEKVITLDIKYKPMIDFNLTEESFFIKGETKTLCCSSDSNPSSATMWLKNLKVAEVVHYKTNVCLTLMNISDSDSGKYSCLAENEVGFSEQEINLNVLYPPVFVEEHKIIQFGKLGEHMKIKVIAHTISSIECCHIEGENRRQKPPDIEIIHKNTTPLVPDTDITTKELEITFSFTVLQTSDFQKYKITVCNHDGNSSCIVELKPMKTEFETPHALDFDVNLLSLLTIILLVAVMVFVFLTRKRNTRHNASRVTEGITEFADGFPIPLNHAPEKDMRNVKRGGETSYSHVWC</sequence>
<dbReference type="GO" id="GO:0030246">
    <property type="term" value="F:carbohydrate binding"/>
    <property type="evidence" value="ECO:0007669"/>
    <property type="project" value="UniProtKB-KW"/>
</dbReference>
<feature type="domain" description="Ig-like" evidence="7">
    <location>
        <begin position="116"/>
        <end position="199"/>
    </location>
</feature>
<keyword evidence="9" id="KW-1185">Reference proteome</keyword>
<dbReference type="InterPro" id="IPR007110">
    <property type="entry name" value="Ig-like_dom"/>
</dbReference>
<dbReference type="CDD" id="cd00096">
    <property type="entry name" value="Ig"/>
    <property type="match status" value="1"/>
</dbReference>
<dbReference type="PROSITE" id="PS50835">
    <property type="entry name" value="IG_LIKE"/>
    <property type="match status" value="2"/>
</dbReference>
<keyword evidence="5" id="KW-0393">Immunoglobulin domain</keyword>
<evidence type="ECO:0000259" key="7">
    <source>
        <dbReference type="PROSITE" id="PS50835"/>
    </source>
</evidence>
<keyword evidence="6" id="KW-1133">Transmembrane helix</keyword>
<dbReference type="InterPro" id="IPR036179">
    <property type="entry name" value="Ig-like_dom_sf"/>
</dbReference>
<dbReference type="Pfam" id="PF13927">
    <property type="entry name" value="Ig_3"/>
    <property type="match status" value="1"/>
</dbReference>
<keyword evidence="2 6" id="KW-0472">Membrane</keyword>
<organism evidence="8 9">
    <name type="scientific">Mytilus galloprovincialis</name>
    <name type="common">Mediterranean mussel</name>
    <dbReference type="NCBI Taxonomy" id="29158"/>
    <lineage>
        <taxon>Eukaryota</taxon>
        <taxon>Metazoa</taxon>
        <taxon>Spiralia</taxon>
        <taxon>Lophotrochozoa</taxon>
        <taxon>Mollusca</taxon>
        <taxon>Bivalvia</taxon>
        <taxon>Autobranchia</taxon>
        <taxon>Pteriomorphia</taxon>
        <taxon>Mytilida</taxon>
        <taxon>Mytiloidea</taxon>
        <taxon>Mytilidae</taxon>
        <taxon>Mytilinae</taxon>
        <taxon>Mytilus</taxon>
    </lineage>
</organism>
<dbReference type="PANTHER" id="PTHR11640">
    <property type="entry name" value="NEPHRIN"/>
    <property type="match status" value="1"/>
</dbReference>
<evidence type="ECO:0000256" key="4">
    <source>
        <dbReference type="ARBA" id="ARBA00023180"/>
    </source>
</evidence>
<comment type="caution">
    <text evidence="8">The sequence shown here is derived from an EMBL/GenBank/DDBJ whole genome shotgun (WGS) entry which is preliminary data.</text>
</comment>
<comment type="subcellular location">
    <subcellularLocation>
        <location evidence="1">Membrane</location>
        <topology evidence="1">Single-pass type I membrane protein</topology>
    </subcellularLocation>
</comment>
<feature type="transmembrane region" description="Helical" evidence="6">
    <location>
        <begin position="325"/>
        <end position="343"/>
    </location>
</feature>
<proteinExistence type="predicted"/>
<evidence type="ECO:0000256" key="2">
    <source>
        <dbReference type="ARBA" id="ARBA00023136"/>
    </source>
</evidence>